<evidence type="ECO:0000313" key="1">
    <source>
        <dbReference type="EMBL" id="VVE37840.1"/>
    </source>
</evidence>
<keyword evidence="2" id="KW-1185">Reference proteome</keyword>
<dbReference type="EMBL" id="CABPSN010000006">
    <property type="protein sequence ID" value="VVE37840.1"/>
    <property type="molecule type" value="Genomic_DNA"/>
</dbReference>
<dbReference type="AlphaFoldDB" id="A0A5E4XNF8"/>
<reference evidence="1 2" key="1">
    <citation type="submission" date="2019-08" db="EMBL/GenBank/DDBJ databases">
        <authorList>
            <person name="Peeters C."/>
        </authorList>
    </citation>
    <scope>NUCLEOTIDE SEQUENCE [LARGE SCALE GENOMIC DNA]</scope>
    <source>
        <strain evidence="1 2">LMG 31011</strain>
    </source>
</reference>
<gene>
    <name evidence="1" type="ORF">PAQ31011_04017</name>
</gene>
<accession>A0A5E4XNF8</accession>
<evidence type="ECO:0000313" key="2">
    <source>
        <dbReference type="Proteomes" id="UP000366819"/>
    </source>
</evidence>
<protein>
    <submittedName>
        <fullName evidence="1">Uncharacterized protein</fullName>
    </submittedName>
</protein>
<dbReference type="RefSeq" id="WP_246179676.1">
    <property type="nucleotide sequence ID" value="NZ_CABPSN010000006.1"/>
</dbReference>
<sequence length="55" mass="6116">MLTAHYLHRLPADYDLNAIRARGKTRGALWDAAIAYEVVHLSSPLLHTLSEGRSS</sequence>
<dbReference type="Proteomes" id="UP000366819">
    <property type="component" value="Unassembled WGS sequence"/>
</dbReference>
<organism evidence="1 2">
    <name type="scientific">Pandoraea aquatica</name>
    <dbReference type="NCBI Taxonomy" id="2508290"/>
    <lineage>
        <taxon>Bacteria</taxon>
        <taxon>Pseudomonadati</taxon>
        <taxon>Pseudomonadota</taxon>
        <taxon>Betaproteobacteria</taxon>
        <taxon>Burkholderiales</taxon>
        <taxon>Burkholderiaceae</taxon>
        <taxon>Pandoraea</taxon>
    </lineage>
</organism>
<name>A0A5E4XNF8_9BURK</name>
<proteinExistence type="predicted"/>